<dbReference type="EMBL" id="BPLR01004326">
    <property type="protein sequence ID" value="GIX94024.1"/>
    <property type="molecule type" value="Genomic_DNA"/>
</dbReference>
<name>A0AAV4PBN0_CAEEX</name>
<reference evidence="2 3" key="1">
    <citation type="submission" date="2021-06" db="EMBL/GenBank/DDBJ databases">
        <title>Caerostris extrusa draft genome.</title>
        <authorList>
            <person name="Kono N."/>
            <person name="Arakawa K."/>
        </authorList>
    </citation>
    <scope>NUCLEOTIDE SEQUENCE [LARGE SCALE GENOMIC DNA]</scope>
</reference>
<dbReference type="AlphaFoldDB" id="A0AAV4PBN0"/>
<keyword evidence="3" id="KW-1185">Reference proteome</keyword>
<protein>
    <submittedName>
        <fullName evidence="2">Uncharacterized protein</fullName>
    </submittedName>
</protein>
<sequence length="110" mass="12568">MISIGPQSSERNVPQSLPRNHHALSKHLQVSSNLDGHQSSERNIPQSQPDNTVLYQKINVMPLTLIDISHRKETLLYQTITIFLPNRQQDPSYLDRYQSSERKKSTTSTG</sequence>
<feature type="region of interest" description="Disordered" evidence="1">
    <location>
        <begin position="1"/>
        <end position="51"/>
    </location>
</feature>
<comment type="caution">
    <text evidence="2">The sequence shown here is derived from an EMBL/GenBank/DDBJ whole genome shotgun (WGS) entry which is preliminary data.</text>
</comment>
<feature type="compositionally biased region" description="Polar residues" evidence="1">
    <location>
        <begin position="1"/>
        <end position="18"/>
    </location>
</feature>
<evidence type="ECO:0000256" key="1">
    <source>
        <dbReference type="SAM" id="MobiDB-lite"/>
    </source>
</evidence>
<feature type="compositionally biased region" description="Polar residues" evidence="1">
    <location>
        <begin position="28"/>
        <end position="51"/>
    </location>
</feature>
<accession>A0AAV4PBN0</accession>
<gene>
    <name evidence="2" type="ORF">CEXT_465331</name>
</gene>
<proteinExistence type="predicted"/>
<organism evidence="2 3">
    <name type="scientific">Caerostris extrusa</name>
    <name type="common">Bark spider</name>
    <name type="synonym">Caerostris bankana</name>
    <dbReference type="NCBI Taxonomy" id="172846"/>
    <lineage>
        <taxon>Eukaryota</taxon>
        <taxon>Metazoa</taxon>
        <taxon>Ecdysozoa</taxon>
        <taxon>Arthropoda</taxon>
        <taxon>Chelicerata</taxon>
        <taxon>Arachnida</taxon>
        <taxon>Araneae</taxon>
        <taxon>Araneomorphae</taxon>
        <taxon>Entelegynae</taxon>
        <taxon>Araneoidea</taxon>
        <taxon>Araneidae</taxon>
        <taxon>Caerostris</taxon>
    </lineage>
</organism>
<evidence type="ECO:0000313" key="3">
    <source>
        <dbReference type="Proteomes" id="UP001054945"/>
    </source>
</evidence>
<evidence type="ECO:0000313" key="2">
    <source>
        <dbReference type="EMBL" id="GIX94024.1"/>
    </source>
</evidence>
<feature type="region of interest" description="Disordered" evidence="1">
    <location>
        <begin position="88"/>
        <end position="110"/>
    </location>
</feature>
<dbReference type="Proteomes" id="UP001054945">
    <property type="component" value="Unassembled WGS sequence"/>
</dbReference>